<protein>
    <recommendedName>
        <fullName evidence="1">HD-GYP domain-containing protein</fullName>
    </recommendedName>
</protein>
<dbReference type="InterPro" id="IPR029016">
    <property type="entry name" value="GAF-like_dom_sf"/>
</dbReference>
<dbReference type="SUPFAM" id="SSF109604">
    <property type="entry name" value="HD-domain/PDEase-like"/>
    <property type="match status" value="1"/>
</dbReference>
<dbReference type="PROSITE" id="PS51832">
    <property type="entry name" value="HD_GYP"/>
    <property type="match status" value="1"/>
</dbReference>
<dbReference type="PANTHER" id="PTHR43155:SF2">
    <property type="entry name" value="CYCLIC DI-GMP PHOSPHODIESTERASE PA4108"/>
    <property type="match status" value="1"/>
</dbReference>
<dbReference type="Pfam" id="PF13487">
    <property type="entry name" value="HD_5"/>
    <property type="match status" value="1"/>
</dbReference>
<accession>X0SWB3</accession>
<dbReference type="InterPro" id="IPR003607">
    <property type="entry name" value="HD/PDEase_dom"/>
</dbReference>
<dbReference type="EMBL" id="BARS01009833">
    <property type="protein sequence ID" value="GAF80217.1"/>
    <property type="molecule type" value="Genomic_DNA"/>
</dbReference>
<evidence type="ECO:0000313" key="2">
    <source>
        <dbReference type="EMBL" id="GAF80217.1"/>
    </source>
</evidence>
<dbReference type="Gene3D" id="3.30.450.40">
    <property type="match status" value="1"/>
</dbReference>
<feature type="domain" description="HD-GYP" evidence="1">
    <location>
        <begin position="92"/>
        <end position="250"/>
    </location>
</feature>
<dbReference type="Pfam" id="PF01590">
    <property type="entry name" value="GAF"/>
    <property type="match status" value="1"/>
</dbReference>
<dbReference type="AlphaFoldDB" id="X0SWB3"/>
<feature type="non-terminal residue" evidence="2">
    <location>
        <position position="250"/>
    </location>
</feature>
<evidence type="ECO:0000259" key="1">
    <source>
        <dbReference type="PROSITE" id="PS51832"/>
    </source>
</evidence>
<gene>
    <name evidence="2" type="ORF">S01H1_18395</name>
</gene>
<dbReference type="InterPro" id="IPR037522">
    <property type="entry name" value="HD_GYP_dom"/>
</dbReference>
<reference evidence="2" key="1">
    <citation type="journal article" date="2014" name="Front. Microbiol.">
        <title>High frequency of phylogenetically diverse reductive dehalogenase-homologous genes in deep subseafloor sedimentary metagenomes.</title>
        <authorList>
            <person name="Kawai M."/>
            <person name="Futagami T."/>
            <person name="Toyoda A."/>
            <person name="Takaki Y."/>
            <person name="Nishi S."/>
            <person name="Hori S."/>
            <person name="Arai W."/>
            <person name="Tsubouchi T."/>
            <person name="Morono Y."/>
            <person name="Uchiyama I."/>
            <person name="Ito T."/>
            <person name="Fujiyama A."/>
            <person name="Inagaki F."/>
            <person name="Takami H."/>
        </authorList>
    </citation>
    <scope>NUCLEOTIDE SEQUENCE</scope>
    <source>
        <strain evidence="2">Expedition CK06-06</strain>
    </source>
</reference>
<sequence>MIIATSGNKNIVHYDRTCTKKLKKENILSRGKMVIGRNQLCSPLTDEDIIGAICVMNKLNKTPFDEFDKEILMTLSEQAGIAIKNAQLYKEQENISIGSIKSLAAVLDTRTPGTYRVKESFIKIVLAMGREFHLNTEGLRNLHYAAILHDAGQIAFPDELFTKTDKLTGKEYSIIKRHPHKGVSIIKHLDFLKPVVPIILHHHENYDGNGYPRGLKAEKIPLGARIMAVASTFSTMTTKRPYRQELGIQA</sequence>
<comment type="caution">
    <text evidence="2">The sequence shown here is derived from an EMBL/GenBank/DDBJ whole genome shotgun (WGS) entry which is preliminary data.</text>
</comment>
<dbReference type="Gene3D" id="1.10.3210.10">
    <property type="entry name" value="Hypothetical protein af1432"/>
    <property type="match status" value="1"/>
</dbReference>
<organism evidence="2">
    <name type="scientific">marine sediment metagenome</name>
    <dbReference type="NCBI Taxonomy" id="412755"/>
    <lineage>
        <taxon>unclassified sequences</taxon>
        <taxon>metagenomes</taxon>
        <taxon>ecological metagenomes</taxon>
    </lineage>
</organism>
<name>X0SWB3_9ZZZZ</name>
<dbReference type="SUPFAM" id="SSF55781">
    <property type="entry name" value="GAF domain-like"/>
    <property type="match status" value="1"/>
</dbReference>
<proteinExistence type="predicted"/>
<dbReference type="PANTHER" id="PTHR43155">
    <property type="entry name" value="CYCLIC DI-GMP PHOSPHODIESTERASE PA4108-RELATED"/>
    <property type="match status" value="1"/>
</dbReference>
<dbReference type="InterPro" id="IPR003018">
    <property type="entry name" value="GAF"/>
</dbReference>
<dbReference type="CDD" id="cd00077">
    <property type="entry name" value="HDc"/>
    <property type="match status" value="1"/>
</dbReference>